<accession>A0A1V4AWA5</accession>
<evidence type="ECO:0000313" key="1">
    <source>
        <dbReference type="EMBL" id="OOP57417.1"/>
    </source>
</evidence>
<sequence length="156" mass="18296">MSVKTFSDLLSKVNDVWRYCTCDWLRLAIDDNTQNRTRWKTAPLWEMLQQISFLEGNYTGVTREVNKARIPSDKILYQNGIIGYMTSFAAREGLDVVDKEALIKCWEEAQNHIKRETRGKDREYLNTKINLKKVKYNKVLSKIVGHITHLNENTQQ</sequence>
<proteinExistence type="predicted"/>
<comment type="caution">
    <text evidence="1">The sequence shown here is derived from an EMBL/GenBank/DDBJ whole genome shotgun (WGS) entry which is preliminary data.</text>
</comment>
<dbReference type="STRING" id="1004156.AYP45_03635"/>
<reference evidence="1 2" key="1">
    <citation type="journal article" date="2017" name="Water Res.">
        <title>Discovery and metagenomic analysis of an anammox bacterial enrichment related to Candidatus "Brocadia caroliniensis" in a full-scale glycerol-fed nitritation-denitritation separate centrate treatment process.</title>
        <authorList>
            <person name="Park H."/>
            <person name="Brotto A.C."/>
            <person name="van Loosdrecht M.C."/>
            <person name="Chandran K."/>
        </authorList>
    </citation>
    <scope>NUCLEOTIDE SEQUENCE [LARGE SCALE GENOMIC DNA]</scope>
    <source>
        <strain evidence="1">26THWARD</strain>
    </source>
</reference>
<protein>
    <submittedName>
        <fullName evidence="1">Uncharacterized protein</fullName>
    </submittedName>
</protein>
<name>A0A1V4AWA5_9BACT</name>
<dbReference type="Proteomes" id="UP000189681">
    <property type="component" value="Unassembled WGS sequence"/>
</dbReference>
<dbReference type="AlphaFoldDB" id="A0A1V4AWA5"/>
<gene>
    <name evidence="1" type="ORF">AYP45_03635</name>
</gene>
<dbReference type="EMBL" id="AYTS01000034">
    <property type="protein sequence ID" value="OOP57417.1"/>
    <property type="molecule type" value="Genomic_DNA"/>
</dbReference>
<evidence type="ECO:0000313" key="2">
    <source>
        <dbReference type="Proteomes" id="UP000189681"/>
    </source>
</evidence>
<organism evidence="1 2">
    <name type="scientific">Candidatus Brocadia carolinensis</name>
    <dbReference type="NCBI Taxonomy" id="1004156"/>
    <lineage>
        <taxon>Bacteria</taxon>
        <taxon>Pseudomonadati</taxon>
        <taxon>Planctomycetota</taxon>
        <taxon>Candidatus Brocadiia</taxon>
        <taxon>Candidatus Brocadiales</taxon>
        <taxon>Candidatus Brocadiaceae</taxon>
        <taxon>Candidatus Brocadia</taxon>
    </lineage>
</organism>